<geneLocation type="plasmid" evidence="2">
    <name>I</name>
</geneLocation>
<geneLocation type="plasmid" evidence="3">
    <name>cbm2613_p</name>
</geneLocation>
<dbReference type="EMBL" id="LT976981">
    <property type="protein sequence ID" value="SOZ74382.1"/>
    <property type="molecule type" value="Genomic_DNA"/>
</dbReference>
<accession>A0A375EBU6</accession>
<sequence>MTRRPVVARRTVTDDLKGMEQALNATFLNTTPLSKRFSFHIELGCLNQIHRLFSFHRSDYLLSYNSWSCCAYSGTAINCRNGDEDIHICPFID</sequence>
<evidence type="ECO:0000313" key="1">
    <source>
        <dbReference type="EMBL" id="SOZ74382.1"/>
    </source>
</evidence>
<geneLocation type="plasmid" evidence="1">
    <name>CBM2613_p</name>
</geneLocation>
<gene>
    <name evidence="2" type="ORF">CBM2612_P0191</name>
    <name evidence="1" type="ORF">CBM2613_P10029</name>
</gene>
<protein>
    <submittedName>
        <fullName evidence="1">Uncharacterized protein</fullName>
    </submittedName>
</protein>
<evidence type="ECO:0000313" key="2">
    <source>
        <dbReference type="EMBL" id="SPD48846.1"/>
    </source>
</evidence>
<dbReference type="EMBL" id="LT984809">
    <property type="protein sequence ID" value="SPD48846.1"/>
    <property type="molecule type" value="Genomic_DNA"/>
</dbReference>
<evidence type="ECO:0000313" key="3">
    <source>
        <dbReference type="Proteomes" id="UP000256952"/>
    </source>
</evidence>
<reference evidence="2 3" key="1">
    <citation type="submission" date="2018-01" db="EMBL/GenBank/DDBJ databases">
        <authorList>
            <person name="Gaut B.S."/>
            <person name="Morton B.R."/>
            <person name="Clegg M.T."/>
            <person name="Duvall M.R."/>
        </authorList>
    </citation>
    <scope>NUCLEOTIDE SEQUENCE [LARGE SCALE GENOMIC DNA]</scope>
    <source>
        <strain evidence="2">Cupriavidus taiwanensis STM 8555</strain>
        <plasmid evidence="2">I</plasmid>
        <plasmid evidence="3">Plasmid cbm2613_p</plasmid>
    </source>
</reference>
<proteinExistence type="predicted"/>
<reference evidence="1" key="2">
    <citation type="submission" date="2018-01" db="EMBL/GenBank/DDBJ databases">
        <authorList>
            <person name="Clerissi C."/>
        </authorList>
    </citation>
    <scope>NUCLEOTIDE SEQUENCE</scope>
    <source>
        <strain evidence="1">Cupriavidus taiwanensis STM 8556</strain>
        <plasmid evidence="1">CBM2613_p</plasmid>
    </source>
</reference>
<dbReference type="Proteomes" id="UP000256952">
    <property type="component" value="Plasmid CBM2613_p"/>
</dbReference>
<organism evidence="1 3">
    <name type="scientific">Cupriavidus taiwanensis</name>
    <dbReference type="NCBI Taxonomy" id="164546"/>
    <lineage>
        <taxon>Bacteria</taxon>
        <taxon>Pseudomonadati</taxon>
        <taxon>Pseudomonadota</taxon>
        <taxon>Betaproteobacteria</taxon>
        <taxon>Burkholderiales</taxon>
        <taxon>Burkholderiaceae</taxon>
        <taxon>Cupriavidus</taxon>
    </lineage>
</organism>
<name>A0A375EBU6_9BURK</name>
<dbReference type="AlphaFoldDB" id="A0A375EBU6"/>
<keyword evidence="1" id="KW-0614">Plasmid</keyword>